<evidence type="ECO:0000313" key="1">
    <source>
        <dbReference type="EMBL" id="KAJ8639719.1"/>
    </source>
</evidence>
<protein>
    <submittedName>
        <fullName evidence="1">Uncharacterized protein</fullName>
    </submittedName>
</protein>
<reference evidence="1 2" key="1">
    <citation type="journal article" date="2022" name="Hortic Res">
        <title>A haplotype resolved chromosomal level avocado genome allows analysis of novel avocado genes.</title>
        <authorList>
            <person name="Nath O."/>
            <person name="Fletcher S.J."/>
            <person name="Hayward A."/>
            <person name="Shaw L.M."/>
            <person name="Masouleh A.K."/>
            <person name="Furtado A."/>
            <person name="Henry R.J."/>
            <person name="Mitter N."/>
        </authorList>
    </citation>
    <scope>NUCLEOTIDE SEQUENCE [LARGE SCALE GENOMIC DNA]</scope>
    <source>
        <strain evidence="2">cv. Hass</strain>
    </source>
</reference>
<name>A0ACC2M327_PERAE</name>
<accession>A0ACC2M327</accession>
<dbReference type="Proteomes" id="UP001234297">
    <property type="component" value="Chromosome 5"/>
</dbReference>
<sequence>MAEGMQGLQMEVQLCIIEGSQAKLKETYERHGKLLTNILQHLENLLSAEGSTRKSSQANHVVVERGLWRCSIPTNGDVRSTPSKFDRHCPNDSTVVSTDDKNGKNAKEILTELGKAYPDKATTIVAKRSRVQNETTFFGAGGSLVNIWGCAFAKSKPSCQSPETATVTPPLHGDKDQASQLDPSQKFKLGTYHVLVATDVAAHGLNIKSVVNFDVAILVINAFVCAFEVGMGGNGEGKIKKHAQLIRCVGGEHKIIAIATTCKLEEIALSDQASLHSNPSTLDEYGKAPNGGQRIHLLPFPNPSLPMQPRSMDPSKDSAAYGYGSIAWKERMKSWKQKQEKLQVMRNENGGEDWDNEDDGPDLPLMDEARQPLPRKMPIPSSQINPNRINTGDSSGDPPSPATRGGGGEESGDRRRRDGSVQQHSVHVNRALPAIFFRGSGDLLLRRDRSPLLLSSPVTARRREQQKSGPLSARRREHDDESSSAAIRTSFFFVLF</sequence>
<comment type="caution">
    <text evidence="1">The sequence shown here is derived from an EMBL/GenBank/DDBJ whole genome shotgun (WGS) entry which is preliminary data.</text>
</comment>
<proteinExistence type="predicted"/>
<evidence type="ECO:0000313" key="2">
    <source>
        <dbReference type="Proteomes" id="UP001234297"/>
    </source>
</evidence>
<keyword evidence="2" id="KW-1185">Reference proteome</keyword>
<dbReference type="EMBL" id="CM056813">
    <property type="protein sequence ID" value="KAJ8639719.1"/>
    <property type="molecule type" value="Genomic_DNA"/>
</dbReference>
<gene>
    <name evidence="1" type="ORF">MRB53_016413</name>
</gene>
<organism evidence="1 2">
    <name type="scientific">Persea americana</name>
    <name type="common">Avocado</name>
    <dbReference type="NCBI Taxonomy" id="3435"/>
    <lineage>
        <taxon>Eukaryota</taxon>
        <taxon>Viridiplantae</taxon>
        <taxon>Streptophyta</taxon>
        <taxon>Embryophyta</taxon>
        <taxon>Tracheophyta</taxon>
        <taxon>Spermatophyta</taxon>
        <taxon>Magnoliopsida</taxon>
        <taxon>Magnoliidae</taxon>
        <taxon>Laurales</taxon>
        <taxon>Lauraceae</taxon>
        <taxon>Persea</taxon>
    </lineage>
</organism>